<dbReference type="RefSeq" id="WP_174581910.1">
    <property type="nucleotide sequence ID" value="NZ_CAJNOB010000012.1"/>
</dbReference>
<accession>A0A8J2FVV8</accession>
<keyword evidence="2" id="KW-1185">Reference proteome</keyword>
<evidence type="ECO:0000313" key="1">
    <source>
        <dbReference type="EMBL" id="CAF0695909.1"/>
    </source>
</evidence>
<proteinExistence type="predicted"/>
<sequence length="85" mass="9412">MRVGIAAQGISQRRQANPGQFDTLRASFLYCPRCQGARPVRERLLLVLPDREIYEYLCSECGEGIGKREVGPGAGDEGPRLYVSL</sequence>
<comment type="caution">
    <text evidence="1">The sequence shown here is derived from an EMBL/GenBank/DDBJ whole genome shotgun (WGS) entry which is preliminary data.</text>
</comment>
<reference evidence="1" key="1">
    <citation type="submission" date="2021-02" db="EMBL/GenBank/DDBJ databases">
        <authorList>
            <person name="Cremers G."/>
            <person name="Picone N."/>
        </authorList>
    </citation>
    <scope>NUCLEOTIDE SEQUENCE</scope>
    <source>
        <strain evidence="1">PQ17</strain>
    </source>
</reference>
<evidence type="ECO:0000313" key="2">
    <source>
        <dbReference type="Proteomes" id="UP000663859"/>
    </source>
</evidence>
<dbReference type="Proteomes" id="UP000663859">
    <property type="component" value="Unassembled WGS sequence"/>
</dbReference>
<dbReference type="AlphaFoldDB" id="A0A8J2FVV8"/>
<organism evidence="1 2">
    <name type="scientific">Candidatus Methylacidithermus pantelleriae</name>
    <dbReference type="NCBI Taxonomy" id="2744239"/>
    <lineage>
        <taxon>Bacteria</taxon>
        <taxon>Pseudomonadati</taxon>
        <taxon>Verrucomicrobiota</taxon>
        <taxon>Methylacidiphilae</taxon>
        <taxon>Methylacidiphilales</taxon>
        <taxon>Methylacidiphilaceae</taxon>
        <taxon>Candidatus Methylacidithermus</taxon>
    </lineage>
</organism>
<dbReference type="EMBL" id="CAJNOB010000012">
    <property type="protein sequence ID" value="CAF0695909.1"/>
    <property type="molecule type" value="Genomic_DNA"/>
</dbReference>
<evidence type="ECO:0008006" key="3">
    <source>
        <dbReference type="Google" id="ProtNLM"/>
    </source>
</evidence>
<name>A0A8J2FVV8_9BACT</name>
<protein>
    <recommendedName>
        <fullName evidence="3">Cytoplasmic protein</fullName>
    </recommendedName>
</protein>
<gene>
    <name evidence="1" type="ORF">MPNT_20052</name>
</gene>